<dbReference type="Gene3D" id="3.40.50.300">
    <property type="entry name" value="P-loop containing nucleotide triphosphate hydrolases"/>
    <property type="match status" value="1"/>
</dbReference>
<dbReference type="EMBL" id="WOET01000008">
    <property type="protein sequence ID" value="MUM73052.1"/>
    <property type="molecule type" value="Genomic_DNA"/>
</dbReference>
<dbReference type="RefSeq" id="WP_032214554.1">
    <property type="nucleotide sequence ID" value="NZ_CAXSRI010000001.1"/>
</dbReference>
<dbReference type="SUPFAM" id="SSF52540">
    <property type="entry name" value="P-loop containing nucleoside triphosphate hydrolases"/>
    <property type="match status" value="1"/>
</dbReference>
<gene>
    <name evidence="5" type="ORF">GNZ05_12900</name>
</gene>
<evidence type="ECO:0000313" key="5">
    <source>
        <dbReference type="EMBL" id="MUM73052.1"/>
    </source>
</evidence>
<evidence type="ECO:0000256" key="1">
    <source>
        <dbReference type="ARBA" id="ARBA00022741"/>
    </source>
</evidence>
<accession>A0AAJ2Y5G1</accession>
<dbReference type="CDD" id="cd01127">
    <property type="entry name" value="TrwB_TraG_TraD_VirD4"/>
    <property type="match status" value="1"/>
</dbReference>
<dbReference type="PANTHER" id="PTHR22683">
    <property type="entry name" value="SPORULATION PROTEIN RELATED"/>
    <property type="match status" value="1"/>
</dbReference>
<feature type="binding site" evidence="3">
    <location>
        <begin position="1568"/>
        <end position="1575"/>
    </location>
    <ligand>
        <name>ATP</name>
        <dbReference type="ChEBI" id="CHEBI:30616"/>
    </ligand>
</feature>
<keyword evidence="1 3" id="KW-0547">Nucleotide-binding</keyword>
<comment type="caution">
    <text evidence="5">The sequence shown here is derived from an EMBL/GenBank/DDBJ whole genome shotgun (WGS) entry which is preliminary data.</text>
</comment>
<feature type="domain" description="FtsK" evidence="4">
    <location>
        <begin position="1543"/>
        <end position="1742"/>
    </location>
</feature>
<evidence type="ECO:0000313" key="6">
    <source>
        <dbReference type="Proteomes" id="UP000490727"/>
    </source>
</evidence>
<keyword evidence="2 3" id="KW-0067">ATP-binding</keyword>
<dbReference type="GO" id="GO:0005524">
    <property type="term" value="F:ATP binding"/>
    <property type="evidence" value="ECO:0007669"/>
    <property type="project" value="UniProtKB-UniRule"/>
</dbReference>
<name>A0AAJ2Y5G1_ECOLX</name>
<sequence>MTRNELIAAITLDFIKYNLDQEPDGTIRFCMVGLEQSLVRSIAEAVLAEPYLSDIVTVRIPRLFDPDNTLPANEISDESITHWRHCRLQGNIRAVLFAASQEELQRNDKSVEKVTKIETDTLRTRYDAWIDKVGLTSANLDENMRKILHVALQSANNTHVARTIEIFADFVLSIAEGIISDGLTVQKAVDNALPSLKLPRYSGYFDRIPIKKRHITREWEKIFRGLHTKIRPLLVQQTEKGEYFSREQLYANYKGISERLTEIERGAIENFLNADLCIDDWSDTQKCLVELDWRNISEIFDDLTKTSSISLGEETIKFFEDEYDDFLEEDEKELLLSNFPKEPSENLQGFYEAHREHLSRDKKLSGKWERYVYCSPKTYHDFLIGLLDTLDNLRRRVSDDELVEKKLSISIPNSREKSFWRGKNPSVVRYFAFRYKGLQALFADKVTFDFGKLMEFYFPKIDDELAKVTSGSKEARSIKFEVVLDPNGVKIKLVFYWEMPVDAIATAMPDDLLSIANQEEEYALLSTADIARQSVNAKGSIQRIALNDVNTIRDVTNSNNGKLVAPNKDSSDRGKAVLCELRDLTSLLGIDATKNITERFHAFRAKYTEAIRDWVSTEGLGISSEAFVKQAVEYDRLLGALLDLANNDLAREKIWVEIIRVGVANVSAGSPAAIITPWHPLRLAEINIKAIQVSKLIIDVLDAAEDDIFRADILFSQARFELQENYYPEICIGFALTQSVLLSAVGSSYDYTLAESPLKRNRQDGDDSLDTEPSFAAKAFSSVGEQYLKLLPHERSNFSVILYNTESKALPSALASELSSKVEQENQLQCDLLLTHTDPKRIRRIYEQQNATVNEESGSVMSSEASRNFLSRLRVGFLDTAKILDDSNNGRIADLVALQDVVARNAQLVWKRAPGERYPELITHIPARWSRRRPINPTDTATSVYLVCPVQPQPCQSYLNLIHGFLQGDNALPGNVVPAREINLRNGDISSIFTQTHKIGEWVVNFDELVDRRLLSNNGVRVIRHIRDKQIDRNIVVSTTSKSKLLRVLIKERLDRLDSAIVTDEPLVIDKFIDQANILSGQVVMRAARYGQYANELLGIVLSMEEIRKSIGNLELPIGWFFLDDYASWFGQREEQIADIMAIAPRIVNGEPVLKVAISEAKFVSSSVYKTQAKKSAKQLEDTVARIGRAIDPNRKRIDRDIWLNRIGDFMIEGIEPFDSKLMNGWDLHKWSDEVRQDNIPIQLIGLSHIFVHDDDEYVDSTNAMSIFIKGMPHCAQLIFDKSCVVGAIRDFAKKGSNPLAEEGMEKCTWRDALVSRVIEVESSRDSISERCDKDDKLKLFEFKESQQPKNVHSLMVKIEGNPDLFPSLELGELGELGELDELCADSLKDNIRADALEELLAKWPSKQLAEWVSNGILSEEDDENTKAWLDNTVKVLQRALRGYEMTAELLGARLTPNAALIRFRGSDDLTVPKVEKKRQELLTSHAVDVINVLAAPMEIIIMVKRPYRAILRLQDLWRRRQLPLTAPNSNTSLLLGARETDGELLYLNVSSEFGGHQQHGPHTLIAGETGSGKGVLVQSLLLDICATNSPEKARIRMIDPKAGIDFPWLRNMPHLDGDLITERDEAVSVLEELVAEMERRNRLLAEAGVTKLDNYNSRVPTSEQLPRIWLFHDELADWMMIPEYRDAIDLNASRLGVKARAAGINLVLITQRPDKDALPMQLRANLTNRLVLKVADKKNSILVLDEPGAEKLLGRGHMAAKLSGEGRVILAQVPFASESEIAELANIIQKAWE</sequence>
<reference evidence="5 6" key="1">
    <citation type="submission" date="2019-11" db="EMBL/GenBank/DDBJ databases">
        <title>Whole genome sequence analysis of environmental Escherichia coli from the feces of straw-necked ibis (Threskiornis spinicollis) nesting on inland wetlands.</title>
        <authorList>
            <person name="Wyrsch E.R."/>
            <person name="Roy Chowdhury P."/>
            <person name="Wallis L."/>
            <person name="Cummins M.L."/>
            <person name="Zingali T."/>
            <person name="Brandis K.J."/>
            <person name="Djordjevic S.P."/>
        </authorList>
    </citation>
    <scope>NUCLEOTIDE SEQUENCE [LARGE SCALE GENOMIC DNA]</scope>
    <source>
        <strain evidence="5 6">IBS12</strain>
    </source>
</reference>
<dbReference type="PANTHER" id="PTHR22683:SF41">
    <property type="entry name" value="DNA TRANSLOCASE FTSK"/>
    <property type="match status" value="1"/>
</dbReference>
<evidence type="ECO:0000256" key="3">
    <source>
        <dbReference type="PROSITE-ProRule" id="PRU00289"/>
    </source>
</evidence>
<dbReference type="InterPro" id="IPR002543">
    <property type="entry name" value="FtsK_dom"/>
</dbReference>
<dbReference type="PROSITE" id="PS50901">
    <property type="entry name" value="FTSK"/>
    <property type="match status" value="1"/>
</dbReference>
<proteinExistence type="predicted"/>
<protein>
    <submittedName>
        <fullName evidence="5">DNA translocase FtsK</fullName>
    </submittedName>
</protein>
<dbReference type="GO" id="GO:0003677">
    <property type="term" value="F:DNA binding"/>
    <property type="evidence" value="ECO:0007669"/>
    <property type="project" value="InterPro"/>
</dbReference>
<dbReference type="Proteomes" id="UP000490727">
    <property type="component" value="Unassembled WGS sequence"/>
</dbReference>
<dbReference type="InterPro" id="IPR027417">
    <property type="entry name" value="P-loop_NTPase"/>
</dbReference>
<dbReference type="InterPro" id="IPR050206">
    <property type="entry name" value="FtsK/SpoIIIE/SftA"/>
</dbReference>
<dbReference type="Pfam" id="PF01580">
    <property type="entry name" value="FtsK_SpoIIIE"/>
    <property type="match status" value="1"/>
</dbReference>
<evidence type="ECO:0000259" key="4">
    <source>
        <dbReference type="PROSITE" id="PS50901"/>
    </source>
</evidence>
<evidence type="ECO:0000256" key="2">
    <source>
        <dbReference type="ARBA" id="ARBA00022840"/>
    </source>
</evidence>
<organism evidence="5 6">
    <name type="scientific">Escherichia coli</name>
    <dbReference type="NCBI Taxonomy" id="562"/>
    <lineage>
        <taxon>Bacteria</taxon>
        <taxon>Pseudomonadati</taxon>
        <taxon>Pseudomonadota</taxon>
        <taxon>Gammaproteobacteria</taxon>
        <taxon>Enterobacterales</taxon>
        <taxon>Enterobacteriaceae</taxon>
        <taxon>Escherichia</taxon>
    </lineage>
</organism>